<evidence type="ECO:0000313" key="2">
    <source>
        <dbReference type="Proteomes" id="UP000653127"/>
    </source>
</evidence>
<organism evidence="1 2">
    <name type="scientific">Ligaoa zhengdingensis</name>
    <dbReference type="NCBI Taxonomy" id="2763658"/>
    <lineage>
        <taxon>Bacteria</taxon>
        <taxon>Bacillati</taxon>
        <taxon>Bacillota</taxon>
        <taxon>Clostridia</taxon>
        <taxon>Eubacteriales</taxon>
        <taxon>Oscillospiraceae</taxon>
        <taxon>Ligaoa</taxon>
    </lineage>
</organism>
<dbReference type="AlphaFoldDB" id="A0A926I5D5"/>
<dbReference type="EMBL" id="JACRST010000019">
    <property type="protein sequence ID" value="MBC8547413.1"/>
    <property type="molecule type" value="Genomic_DNA"/>
</dbReference>
<keyword evidence="2" id="KW-1185">Reference proteome</keyword>
<accession>A0A926I5D5</accession>
<comment type="caution">
    <text evidence="1">The sequence shown here is derived from an EMBL/GenBank/DDBJ whole genome shotgun (WGS) entry which is preliminary data.</text>
</comment>
<reference evidence="1" key="1">
    <citation type="submission" date="2020-08" db="EMBL/GenBank/DDBJ databases">
        <title>Genome public.</title>
        <authorList>
            <person name="Liu C."/>
            <person name="Sun Q."/>
        </authorList>
    </citation>
    <scope>NUCLEOTIDE SEQUENCE</scope>
    <source>
        <strain evidence="1">NSJ-31</strain>
    </source>
</reference>
<dbReference type="Proteomes" id="UP000653127">
    <property type="component" value="Unassembled WGS sequence"/>
</dbReference>
<proteinExistence type="predicted"/>
<name>A0A926I5D5_9FIRM</name>
<dbReference type="RefSeq" id="WP_249283457.1">
    <property type="nucleotide sequence ID" value="NZ_JACRST010000019.1"/>
</dbReference>
<dbReference type="SUPFAM" id="SSF53098">
    <property type="entry name" value="Ribonuclease H-like"/>
    <property type="match status" value="1"/>
</dbReference>
<dbReference type="InterPro" id="IPR012337">
    <property type="entry name" value="RNaseH-like_sf"/>
</dbReference>
<dbReference type="GO" id="GO:0003676">
    <property type="term" value="F:nucleic acid binding"/>
    <property type="evidence" value="ECO:0007669"/>
    <property type="project" value="InterPro"/>
</dbReference>
<evidence type="ECO:0000313" key="1">
    <source>
        <dbReference type="EMBL" id="MBC8547413.1"/>
    </source>
</evidence>
<gene>
    <name evidence="1" type="ORF">H8711_10800</name>
</gene>
<dbReference type="Gene3D" id="3.30.420.10">
    <property type="entry name" value="Ribonuclease H-like superfamily/Ribonuclease H"/>
    <property type="match status" value="1"/>
</dbReference>
<dbReference type="InterPro" id="IPR036397">
    <property type="entry name" value="RNaseH_sf"/>
</dbReference>
<protein>
    <submittedName>
        <fullName evidence="1">Uncharacterized protein</fullName>
    </submittedName>
</protein>
<sequence length="151" mass="17221">MLLYCDASYSAEDQICTWAIVVDHSREHRSPEVYTGEFPGCDSMQGEIMVCLKAIHLAKDAGDKCPTIFTDYAVLHELSRRVGKNKFTDSRDYELIEQVAVYLRAHEVHIRKVTGKNNPAHKHAFAALTRLREQRWAEEEDEDAPDGAEEL</sequence>